<feature type="transmembrane region" description="Helical" evidence="1">
    <location>
        <begin position="156"/>
        <end position="176"/>
    </location>
</feature>
<feature type="transmembrane region" description="Helical" evidence="1">
    <location>
        <begin position="124"/>
        <end position="144"/>
    </location>
</feature>
<dbReference type="GeneID" id="94294530"/>
<dbReference type="PANTHER" id="PTHR13146:SF0">
    <property type="entry name" value="SOLUTE CARRIER FAMILY 35 MEMBER F6"/>
    <property type="match status" value="1"/>
</dbReference>
<feature type="transmembrane region" description="Helical" evidence="1">
    <location>
        <begin position="300"/>
        <end position="319"/>
    </location>
</feature>
<gene>
    <name evidence="3" type="ORF">SS50377_20507</name>
</gene>
<evidence type="ECO:0000313" key="4">
    <source>
        <dbReference type="Proteomes" id="UP000018208"/>
    </source>
</evidence>
<name>A0A9P8LZC8_9EUKA</name>
<dbReference type="OrthoDB" id="300580at2759"/>
<organism evidence="3 4">
    <name type="scientific">Spironucleus salmonicida</name>
    <dbReference type="NCBI Taxonomy" id="348837"/>
    <lineage>
        <taxon>Eukaryota</taxon>
        <taxon>Metamonada</taxon>
        <taxon>Diplomonadida</taxon>
        <taxon>Hexamitidae</taxon>
        <taxon>Hexamitinae</taxon>
        <taxon>Spironucleus</taxon>
    </lineage>
</organism>
<keyword evidence="1" id="KW-0472">Membrane</keyword>
<keyword evidence="4" id="KW-1185">Reference proteome</keyword>
<protein>
    <submittedName>
        <fullName evidence="3">Transmembrane domain-containing protein</fullName>
    </submittedName>
</protein>
<evidence type="ECO:0000313" key="3">
    <source>
        <dbReference type="EMBL" id="KAH0577156.1"/>
    </source>
</evidence>
<evidence type="ECO:0000256" key="2">
    <source>
        <dbReference type="SAM" id="SignalP"/>
    </source>
</evidence>
<feature type="signal peptide" evidence="2">
    <location>
        <begin position="1"/>
        <end position="22"/>
    </location>
</feature>
<dbReference type="PANTHER" id="PTHR13146">
    <property type="match status" value="1"/>
</dbReference>
<dbReference type="RefSeq" id="XP_067767929.1">
    <property type="nucleotide sequence ID" value="XM_067904447.1"/>
</dbReference>
<feature type="transmembrane region" description="Helical" evidence="1">
    <location>
        <begin position="49"/>
        <end position="72"/>
    </location>
</feature>
<feature type="transmembrane region" description="Helical" evidence="1">
    <location>
        <begin position="226"/>
        <end position="243"/>
    </location>
</feature>
<feature type="transmembrane region" description="Helical" evidence="1">
    <location>
        <begin position="268"/>
        <end position="288"/>
    </location>
</feature>
<proteinExistence type="predicted"/>
<accession>A0A9P8LZC8</accession>
<dbReference type="KEGG" id="ssao:94294530"/>
<feature type="transmembrane region" description="Helical" evidence="1">
    <location>
        <begin position="331"/>
        <end position="354"/>
    </location>
</feature>
<dbReference type="GO" id="GO:0016020">
    <property type="term" value="C:membrane"/>
    <property type="evidence" value="ECO:0007669"/>
    <property type="project" value="TreeGrafter"/>
</dbReference>
<comment type="caution">
    <text evidence="3">The sequence shown here is derived from an EMBL/GenBank/DDBJ whole genome shotgun (WGS) entry which is preliminary data.</text>
</comment>
<evidence type="ECO:0000256" key="1">
    <source>
        <dbReference type="SAM" id="Phobius"/>
    </source>
</evidence>
<sequence>MMKDGVFLWILVASMILSGAGSTMTQKAQQLQIVAPCQGCTAESFNHSYMQTFFMFMGELMCIFVWLVIQFVNKQRKVEAPPLKEGKRYYKFYPNVFLFLVPTVCDLISSTFNTISLYYSLPSVRLVLSRCTTLFIAIFSFCIWRDYRKKFDLPQVVGLLMLFTGAAITAVASIMFSTSSETAKNPTIGVVTSILGSLFASFFYVSEEVFLRKIQTTGLMGVSNEGGWGMIIYAILLPIFNVVPDPFDTTKKMENLAGWAFQVKTSAVLQYTIPIYLVFTIILNASGMEITNRASAATRSTVGAQVTIVIWIISFAIGWESWDTKSTLTRIAGFILVTLGALIYNNIFKIIPFLKQYNIKSQGRWMGKGGKEEQKIRESETILADIIVDGVVDVEQKENI</sequence>
<keyword evidence="1 3" id="KW-0812">Transmembrane</keyword>
<keyword evidence="2" id="KW-0732">Signal</keyword>
<feature type="chain" id="PRO_5040501793" evidence="2">
    <location>
        <begin position="23"/>
        <end position="400"/>
    </location>
</feature>
<reference evidence="3 4" key="1">
    <citation type="journal article" date="2014" name="PLoS Genet.">
        <title>The Genome of Spironucleus salmonicida Highlights a Fish Pathogen Adapted to Fluctuating Environments.</title>
        <authorList>
            <person name="Xu F."/>
            <person name="Jerlstrom-Hultqvist J."/>
            <person name="Einarsson E."/>
            <person name="Astvaldsson A."/>
            <person name="Svard S.G."/>
            <person name="Andersson J.O."/>
        </authorList>
    </citation>
    <scope>NUCLEOTIDE SEQUENCE [LARGE SCALE GENOMIC DNA]</scope>
    <source>
        <strain evidence="3 4">ATCC 50377</strain>
    </source>
</reference>
<feature type="transmembrane region" description="Helical" evidence="1">
    <location>
        <begin position="92"/>
        <end position="112"/>
    </location>
</feature>
<keyword evidence="1" id="KW-1133">Transmembrane helix</keyword>
<dbReference type="AlphaFoldDB" id="A0A9P8LZC8"/>
<feature type="transmembrane region" description="Helical" evidence="1">
    <location>
        <begin position="188"/>
        <end position="205"/>
    </location>
</feature>
<dbReference type="EMBL" id="AUWU02000001">
    <property type="protein sequence ID" value="KAH0577156.1"/>
    <property type="molecule type" value="Genomic_DNA"/>
</dbReference>
<dbReference type="Proteomes" id="UP000018208">
    <property type="component" value="Unassembled WGS sequence"/>
</dbReference>